<keyword evidence="2" id="KW-1185">Reference proteome</keyword>
<sequence>MGIHTCCNKQKVKRGLWSPEEDEKLVKHISTYGHGCWSSVPRLADLQRCGKSCRLRWINYLRPDLKRGSFSPSEAALIIQLHSILGNRWAQIAKHLPGRTDNEVKNFWNSSIKKKLNLYRHTLPLELATFPNSPYPGVPFNGFLPINANPNLMPFPQHDDQVYNNIPPTSMSVLQPFDQINFDPNLVPLPHDQFPLPLDPPTYEWSSMNSDQHDFPTEENHCMLNNTEISWNTEGKTVISNEIIDCNSTMLYPSSVSHEVDLITTSFSCFPSGSNPLNPHIPSKVSSSSLPEVDLNLPPIYDEYTDDGFLNIHNNQNSTTMGFDSNASLLLCFDEQKLEEKEKRNECNGKEDGEDSGANLFQPREYDTRKSNALLQNM</sequence>
<evidence type="ECO:0000313" key="1">
    <source>
        <dbReference type="EMBL" id="KAH7856709.1"/>
    </source>
</evidence>
<dbReference type="Proteomes" id="UP000828048">
    <property type="component" value="Chromosome 3"/>
</dbReference>
<name>A0ACB7YU30_9ERIC</name>
<accession>A0ACB7YU30</accession>
<evidence type="ECO:0000313" key="2">
    <source>
        <dbReference type="Proteomes" id="UP000828048"/>
    </source>
</evidence>
<dbReference type="EMBL" id="CM037153">
    <property type="protein sequence ID" value="KAH7856709.1"/>
    <property type="molecule type" value="Genomic_DNA"/>
</dbReference>
<reference evidence="1 2" key="1">
    <citation type="journal article" date="2021" name="Hortic Res">
        <title>High-quality reference genome and annotation aids understanding of berry development for evergreen blueberry (Vaccinium darrowii).</title>
        <authorList>
            <person name="Yu J."/>
            <person name="Hulse-Kemp A.M."/>
            <person name="Babiker E."/>
            <person name="Staton M."/>
        </authorList>
    </citation>
    <scope>NUCLEOTIDE SEQUENCE [LARGE SCALE GENOMIC DNA]</scope>
    <source>
        <strain evidence="2">cv. NJ 8807/NJ 8810</strain>
        <tissue evidence="1">Young leaf</tissue>
    </source>
</reference>
<comment type="caution">
    <text evidence="1">The sequence shown here is derived from an EMBL/GenBank/DDBJ whole genome shotgun (WGS) entry which is preliminary data.</text>
</comment>
<organism evidence="1 2">
    <name type="scientific">Vaccinium darrowii</name>
    <dbReference type="NCBI Taxonomy" id="229202"/>
    <lineage>
        <taxon>Eukaryota</taxon>
        <taxon>Viridiplantae</taxon>
        <taxon>Streptophyta</taxon>
        <taxon>Embryophyta</taxon>
        <taxon>Tracheophyta</taxon>
        <taxon>Spermatophyta</taxon>
        <taxon>Magnoliopsida</taxon>
        <taxon>eudicotyledons</taxon>
        <taxon>Gunneridae</taxon>
        <taxon>Pentapetalae</taxon>
        <taxon>asterids</taxon>
        <taxon>Ericales</taxon>
        <taxon>Ericaceae</taxon>
        <taxon>Vaccinioideae</taxon>
        <taxon>Vaccinieae</taxon>
        <taxon>Vaccinium</taxon>
    </lineage>
</organism>
<protein>
    <submittedName>
        <fullName evidence="1">Uncharacterized protein</fullName>
    </submittedName>
</protein>
<gene>
    <name evidence="1" type="ORF">Vadar_004523</name>
</gene>
<proteinExistence type="predicted"/>